<dbReference type="AlphaFoldDB" id="A0A2K1Q5L5"/>
<dbReference type="OrthoDB" id="6463038at2"/>
<dbReference type="Proteomes" id="UP000236345">
    <property type="component" value="Unassembled WGS sequence"/>
</dbReference>
<feature type="domain" description="DUF7480" evidence="1">
    <location>
        <begin position="27"/>
        <end position="122"/>
    </location>
</feature>
<dbReference type="RefSeq" id="WP_103061099.1">
    <property type="nucleotide sequence ID" value="NZ_BSOF01000002.1"/>
</dbReference>
<accession>A0A2K1Q5L5</accession>
<dbReference type="EMBL" id="NWUO01000017">
    <property type="protein sequence ID" value="PNS10332.1"/>
    <property type="molecule type" value="Genomic_DNA"/>
</dbReference>
<dbReference type="InterPro" id="IPR054657">
    <property type="entry name" value="T6SS_periplasmic_put"/>
</dbReference>
<reference evidence="3" key="1">
    <citation type="submission" date="2017-09" db="EMBL/GenBank/DDBJ databases">
        <authorList>
            <person name="Palmer M."/>
            <person name="Steenkamp E.T."/>
            <person name="Coetzee M.P."/>
            <person name="Avontuur J.R."/>
            <person name="Van Zyl E."/>
            <person name="Chan W.-Y."/>
            <person name="Blom J."/>
            <person name="Venter S.N."/>
        </authorList>
    </citation>
    <scope>NUCLEOTIDE SEQUENCE [LARGE SCALE GENOMIC DNA]</scope>
    <source>
        <strain evidence="3">QC88-366</strain>
    </source>
</reference>
<dbReference type="PROSITE" id="PS51257">
    <property type="entry name" value="PROKAR_LIPOPROTEIN"/>
    <property type="match status" value="1"/>
</dbReference>
<dbReference type="Pfam" id="PF24295">
    <property type="entry name" value="DUF7480"/>
    <property type="match status" value="1"/>
</dbReference>
<evidence type="ECO:0000259" key="1">
    <source>
        <dbReference type="Pfam" id="PF24295"/>
    </source>
</evidence>
<keyword evidence="3" id="KW-1185">Reference proteome</keyword>
<evidence type="ECO:0000313" key="3">
    <source>
        <dbReference type="Proteomes" id="UP000236345"/>
    </source>
</evidence>
<sequence>MRGIKSLFIITAVTLLTACEGKTLDLYRAKVTTINDKVCVLIEAKDNEYLNLIEITSSDSAQNTFRKFYSVDDKAIPLSRNQCVPLFDYPFKEGLAYGVSIGTFIKPAAKMNGRNFIATFALYRTGGKLEATRVYNN</sequence>
<evidence type="ECO:0000313" key="2">
    <source>
        <dbReference type="EMBL" id="PNS10332.1"/>
    </source>
</evidence>
<organism evidence="2 3">
    <name type="scientific">Mixta theicola</name>
    <dbReference type="NCBI Taxonomy" id="1458355"/>
    <lineage>
        <taxon>Bacteria</taxon>
        <taxon>Pseudomonadati</taxon>
        <taxon>Pseudomonadota</taxon>
        <taxon>Gammaproteobacteria</taxon>
        <taxon>Enterobacterales</taxon>
        <taxon>Erwiniaceae</taxon>
        <taxon>Mixta</taxon>
    </lineage>
</organism>
<dbReference type="InterPro" id="IPR055903">
    <property type="entry name" value="DUF7480"/>
</dbReference>
<dbReference type="NCBIfam" id="NF045617">
    <property type="entry name" value="mostly_LP"/>
    <property type="match status" value="1"/>
</dbReference>
<comment type="caution">
    <text evidence="2">The sequence shown here is derived from an EMBL/GenBank/DDBJ whole genome shotgun (WGS) entry which is preliminary data.</text>
</comment>
<name>A0A2K1Q5L5_9GAMM</name>
<proteinExistence type="predicted"/>
<gene>
    <name evidence="2" type="ORF">COO59_17925</name>
</gene>
<protein>
    <recommendedName>
        <fullName evidence="1">DUF7480 domain-containing protein</fullName>
    </recommendedName>
</protein>